<sequence length="162" mass="17740">MTIVTSVDPLVGGASDASRAAVSCGYFLFEMSVFVEIDIFKLVLLNWITARGITCPGGEMAGFYRGQIPFYPNQGKRFSSRDVRDEPPRKIPAFQFNARPGFAPVPFVSEERAHEKENGLSGGSVASFRQGEYNRPSFSEIGSGPAFGREPSYSSRSFHGKV</sequence>
<evidence type="ECO:0000313" key="3">
    <source>
        <dbReference type="Proteomes" id="UP001497482"/>
    </source>
</evidence>
<protein>
    <submittedName>
        <fullName evidence="2">Uncharacterized protein</fullName>
    </submittedName>
</protein>
<dbReference type="Proteomes" id="UP001497482">
    <property type="component" value="Chromosome 8"/>
</dbReference>
<evidence type="ECO:0000313" key="2">
    <source>
        <dbReference type="EMBL" id="CAL1613845.1"/>
    </source>
</evidence>
<organism evidence="2 3">
    <name type="scientific">Knipowitschia caucasica</name>
    <name type="common">Caucasian dwarf goby</name>
    <name type="synonym">Pomatoschistus caucasicus</name>
    <dbReference type="NCBI Taxonomy" id="637954"/>
    <lineage>
        <taxon>Eukaryota</taxon>
        <taxon>Metazoa</taxon>
        <taxon>Chordata</taxon>
        <taxon>Craniata</taxon>
        <taxon>Vertebrata</taxon>
        <taxon>Euteleostomi</taxon>
        <taxon>Actinopterygii</taxon>
        <taxon>Neopterygii</taxon>
        <taxon>Teleostei</taxon>
        <taxon>Neoteleostei</taxon>
        <taxon>Acanthomorphata</taxon>
        <taxon>Gobiaria</taxon>
        <taxon>Gobiiformes</taxon>
        <taxon>Gobioidei</taxon>
        <taxon>Gobiidae</taxon>
        <taxon>Gobiinae</taxon>
        <taxon>Knipowitschia</taxon>
    </lineage>
</organism>
<evidence type="ECO:0000256" key="1">
    <source>
        <dbReference type="SAM" id="MobiDB-lite"/>
    </source>
</evidence>
<feature type="compositionally biased region" description="Polar residues" evidence="1">
    <location>
        <begin position="152"/>
        <end position="162"/>
    </location>
</feature>
<dbReference type="EMBL" id="OZ035830">
    <property type="protein sequence ID" value="CAL1613845.1"/>
    <property type="molecule type" value="Genomic_DNA"/>
</dbReference>
<dbReference type="AlphaFoldDB" id="A0AAV2MKF6"/>
<reference evidence="2 3" key="1">
    <citation type="submission" date="2024-04" db="EMBL/GenBank/DDBJ databases">
        <authorList>
            <person name="Waldvogel A.-M."/>
            <person name="Schoenle A."/>
        </authorList>
    </citation>
    <scope>NUCLEOTIDE SEQUENCE [LARGE SCALE GENOMIC DNA]</scope>
</reference>
<gene>
    <name evidence="2" type="ORF">KC01_LOCUS39983</name>
</gene>
<feature type="region of interest" description="Disordered" evidence="1">
    <location>
        <begin position="136"/>
        <end position="162"/>
    </location>
</feature>
<name>A0AAV2MKF6_KNICA</name>
<accession>A0AAV2MKF6</accession>
<proteinExistence type="predicted"/>
<keyword evidence="3" id="KW-1185">Reference proteome</keyword>